<feature type="transmembrane region" description="Helical" evidence="2">
    <location>
        <begin position="6"/>
        <end position="27"/>
    </location>
</feature>
<name>A0ABU7SFZ4_9ACTN</name>
<protein>
    <submittedName>
        <fullName evidence="3">TIGR04222 domain-containing membrane protein</fullName>
    </submittedName>
</protein>
<keyword evidence="2" id="KW-0472">Membrane</keyword>
<feature type="transmembrane region" description="Helical" evidence="2">
    <location>
        <begin position="148"/>
        <end position="165"/>
    </location>
</feature>
<keyword evidence="2" id="KW-0812">Transmembrane</keyword>
<organism evidence="3 4">
    <name type="scientific">Plantactinospora veratri</name>
    <dbReference type="NCBI Taxonomy" id="1436122"/>
    <lineage>
        <taxon>Bacteria</taxon>
        <taxon>Bacillati</taxon>
        <taxon>Actinomycetota</taxon>
        <taxon>Actinomycetes</taxon>
        <taxon>Micromonosporales</taxon>
        <taxon>Micromonosporaceae</taxon>
        <taxon>Plantactinospora</taxon>
    </lineage>
</organism>
<evidence type="ECO:0000313" key="3">
    <source>
        <dbReference type="EMBL" id="MEE6308855.1"/>
    </source>
</evidence>
<reference evidence="3 4" key="1">
    <citation type="submission" date="2024-01" db="EMBL/GenBank/DDBJ databases">
        <title>Genome insights into Plantactinospora veratri sp. nov.</title>
        <authorList>
            <person name="Wang L."/>
        </authorList>
    </citation>
    <scope>NUCLEOTIDE SEQUENCE [LARGE SCALE GENOMIC DNA]</scope>
    <source>
        <strain evidence="3 4">NEAU-FHS4</strain>
    </source>
</reference>
<gene>
    <name evidence="3" type="ORF">V1634_18645</name>
</gene>
<dbReference type="InterPro" id="IPR026467">
    <property type="entry name" value="Ser/Gly_Cys_C_dom"/>
</dbReference>
<feature type="region of interest" description="Disordered" evidence="1">
    <location>
        <begin position="281"/>
        <end position="301"/>
    </location>
</feature>
<dbReference type="RefSeq" id="WP_331209142.1">
    <property type="nucleotide sequence ID" value="NZ_JAZGQL010000013.1"/>
</dbReference>
<evidence type="ECO:0000313" key="4">
    <source>
        <dbReference type="Proteomes" id="UP001339911"/>
    </source>
</evidence>
<proteinExistence type="predicted"/>
<dbReference type="Proteomes" id="UP001339911">
    <property type="component" value="Unassembled WGS sequence"/>
</dbReference>
<evidence type="ECO:0000256" key="2">
    <source>
        <dbReference type="SAM" id="Phobius"/>
    </source>
</evidence>
<sequence length="301" mass="30448">MWSLGIPTSVWVYLGTAVAVFGTVWTYRRRLLRQPSRLERGDLVPQQVGYLHAGERLAVYAALAGLRAAEAVRLTPARTLSANGPLAPGATALDKAVHAAAGAGVAQQALRADPRVVAAVGRIRDELEEAGLLLGPAASRRVRRGARLMLLLVVIGVAGISGDLVGGRSPGWLGLATLAVFGGYLLLIAKLPRVSVAAEVLLGQLRRTYDHLGPQHRPALTTYGPTATAMAVALFGTDVLGQLDPEMGAEAYVEHRALDTGPTGAPGSGYAGYGGADSGSGDAGGGGCGSGSGCGGGGGGG</sequence>
<dbReference type="EMBL" id="JAZGQL010000013">
    <property type="protein sequence ID" value="MEE6308855.1"/>
    <property type="molecule type" value="Genomic_DNA"/>
</dbReference>
<dbReference type="NCBIfam" id="TIGR04222">
    <property type="entry name" value="near_uncomplex"/>
    <property type="match status" value="1"/>
</dbReference>
<keyword evidence="2" id="KW-1133">Transmembrane helix</keyword>
<evidence type="ECO:0000256" key="1">
    <source>
        <dbReference type="SAM" id="MobiDB-lite"/>
    </source>
</evidence>
<accession>A0ABU7SFZ4</accession>
<keyword evidence="4" id="KW-1185">Reference proteome</keyword>
<feature type="transmembrane region" description="Helical" evidence="2">
    <location>
        <begin position="171"/>
        <end position="189"/>
    </location>
</feature>
<comment type="caution">
    <text evidence="3">The sequence shown here is derived from an EMBL/GenBank/DDBJ whole genome shotgun (WGS) entry which is preliminary data.</text>
</comment>